<feature type="non-terminal residue" evidence="1">
    <location>
        <position position="1"/>
    </location>
</feature>
<proteinExistence type="predicted"/>
<dbReference type="RefSeq" id="XP_062720719.1">
    <property type="nucleotide sequence ID" value="XM_062864167.1"/>
</dbReference>
<accession>A0AAJ0M0Y7</accession>
<name>A0AAJ0M0Y7_9PEZI</name>
<organism evidence="1 2">
    <name type="scientific">Chaetomium strumarium</name>
    <dbReference type="NCBI Taxonomy" id="1170767"/>
    <lineage>
        <taxon>Eukaryota</taxon>
        <taxon>Fungi</taxon>
        <taxon>Dikarya</taxon>
        <taxon>Ascomycota</taxon>
        <taxon>Pezizomycotina</taxon>
        <taxon>Sordariomycetes</taxon>
        <taxon>Sordariomycetidae</taxon>
        <taxon>Sordariales</taxon>
        <taxon>Chaetomiaceae</taxon>
        <taxon>Chaetomium</taxon>
    </lineage>
</organism>
<sequence>FCEPCVMGKATDELGKRAPTEATRPFHFVRMDTTSYKDRGHLGYKSAMHIIDVWSSYHWVKYGKTKGEMFERLKEWFIQV</sequence>
<evidence type="ECO:0000313" key="1">
    <source>
        <dbReference type="EMBL" id="KAK3304939.1"/>
    </source>
</evidence>
<reference evidence="1" key="2">
    <citation type="submission" date="2023-06" db="EMBL/GenBank/DDBJ databases">
        <authorList>
            <consortium name="Lawrence Berkeley National Laboratory"/>
            <person name="Mondo S.J."/>
            <person name="Hensen N."/>
            <person name="Bonometti L."/>
            <person name="Westerberg I."/>
            <person name="Brannstrom I.O."/>
            <person name="Guillou S."/>
            <person name="Cros-Aarteil S."/>
            <person name="Calhoun S."/>
            <person name="Haridas S."/>
            <person name="Kuo A."/>
            <person name="Pangilinan J."/>
            <person name="Riley R."/>
            <person name="Labutti K."/>
            <person name="Andreopoulos B."/>
            <person name="Lipzen A."/>
            <person name="Chen C."/>
            <person name="Yanf M."/>
            <person name="Daum C."/>
            <person name="Ng V."/>
            <person name="Clum A."/>
            <person name="Steindorff A."/>
            <person name="Ohm R."/>
            <person name="Martin F."/>
            <person name="Silar P."/>
            <person name="Natvig D."/>
            <person name="Lalanne C."/>
            <person name="Gautier V."/>
            <person name="Ament-Velasquez S.L."/>
            <person name="Kruys A."/>
            <person name="Hutchinson M.I."/>
            <person name="Powell A.J."/>
            <person name="Barry K."/>
            <person name="Miller A.N."/>
            <person name="Grigoriev I.V."/>
            <person name="Debuchy R."/>
            <person name="Gladieux P."/>
            <person name="Thoren M.H."/>
            <person name="Johannesson H."/>
        </authorList>
    </citation>
    <scope>NUCLEOTIDE SEQUENCE</scope>
    <source>
        <strain evidence="1">CBS 333.67</strain>
    </source>
</reference>
<dbReference type="GeneID" id="87882996"/>
<reference evidence="1" key="1">
    <citation type="journal article" date="2023" name="Mol. Phylogenet. Evol.">
        <title>Genome-scale phylogeny and comparative genomics of the fungal order Sordariales.</title>
        <authorList>
            <person name="Hensen N."/>
            <person name="Bonometti L."/>
            <person name="Westerberg I."/>
            <person name="Brannstrom I.O."/>
            <person name="Guillou S."/>
            <person name="Cros-Aarteil S."/>
            <person name="Calhoun S."/>
            <person name="Haridas S."/>
            <person name="Kuo A."/>
            <person name="Mondo S."/>
            <person name="Pangilinan J."/>
            <person name="Riley R."/>
            <person name="LaButti K."/>
            <person name="Andreopoulos B."/>
            <person name="Lipzen A."/>
            <person name="Chen C."/>
            <person name="Yan M."/>
            <person name="Daum C."/>
            <person name="Ng V."/>
            <person name="Clum A."/>
            <person name="Steindorff A."/>
            <person name="Ohm R.A."/>
            <person name="Martin F."/>
            <person name="Silar P."/>
            <person name="Natvig D.O."/>
            <person name="Lalanne C."/>
            <person name="Gautier V."/>
            <person name="Ament-Velasquez S.L."/>
            <person name="Kruys A."/>
            <person name="Hutchinson M.I."/>
            <person name="Powell A.J."/>
            <person name="Barry K."/>
            <person name="Miller A.N."/>
            <person name="Grigoriev I.V."/>
            <person name="Debuchy R."/>
            <person name="Gladieux P."/>
            <person name="Hiltunen Thoren M."/>
            <person name="Johannesson H."/>
        </authorList>
    </citation>
    <scope>NUCLEOTIDE SEQUENCE</scope>
    <source>
        <strain evidence="1">CBS 333.67</strain>
    </source>
</reference>
<feature type="non-terminal residue" evidence="1">
    <location>
        <position position="80"/>
    </location>
</feature>
<dbReference type="Proteomes" id="UP001273166">
    <property type="component" value="Unassembled WGS sequence"/>
</dbReference>
<dbReference type="AlphaFoldDB" id="A0AAJ0M0Y7"/>
<comment type="caution">
    <text evidence="1">The sequence shown here is derived from an EMBL/GenBank/DDBJ whole genome shotgun (WGS) entry which is preliminary data.</text>
</comment>
<keyword evidence="2" id="KW-1185">Reference proteome</keyword>
<dbReference type="EMBL" id="JAUDZG010000005">
    <property type="protein sequence ID" value="KAK3304939.1"/>
    <property type="molecule type" value="Genomic_DNA"/>
</dbReference>
<evidence type="ECO:0000313" key="2">
    <source>
        <dbReference type="Proteomes" id="UP001273166"/>
    </source>
</evidence>
<protein>
    <submittedName>
        <fullName evidence="1">Uncharacterized protein</fullName>
    </submittedName>
</protein>
<gene>
    <name evidence="1" type="ORF">B0T15DRAFT_364483</name>
</gene>